<feature type="transmembrane region" description="Helical" evidence="2">
    <location>
        <begin position="150"/>
        <end position="169"/>
    </location>
</feature>
<keyword evidence="2" id="KW-0812">Transmembrane</keyword>
<proteinExistence type="predicted"/>
<keyword evidence="2" id="KW-1133">Transmembrane helix</keyword>
<comment type="caution">
    <text evidence="3">The sequence shown here is derived from an EMBL/GenBank/DDBJ whole genome shotgun (WGS) entry which is preliminary data.</text>
</comment>
<keyword evidence="2" id="KW-0472">Membrane</keyword>
<evidence type="ECO:0000313" key="4">
    <source>
        <dbReference type="Proteomes" id="UP000660680"/>
    </source>
</evidence>
<feature type="transmembrane region" description="Helical" evidence="2">
    <location>
        <begin position="73"/>
        <end position="98"/>
    </location>
</feature>
<evidence type="ECO:0000313" key="3">
    <source>
        <dbReference type="EMBL" id="GGS54930.1"/>
    </source>
</evidence>
<keyword evidence="4" id="KW-1185">Reference proteome</keyword>
<evidence type="ECO:0000256" key="1">
    <source>
        <dbReference type="SAM" id="MobiDB-lite"/>
    </source>
</evidence>
<reference evidence="3" key="2">
    <citation type="submission" date="2020-09" db="EMBL/GenBank/DDBJ databases">
        <authorList>
            <person name="Sun Q."/>
            <person name="Ohkuma M."/>
        </authorList>
    </citation>
    <scope>NUCLEOTIDE SEQUENCE</scope>
    <source>
        <strain evidence="3">JCM 3276</strain>
    </source>
</reference>
<evidence type="ECO:0000256" key="2">
    <source>
        <dbReference type="SAM" id="Phobius"/>
    </source>
</evidence>
<dbReference type="Proteomes" id="UP000660680">
    <property type="component" value="Unassembled WGS sequence"/>
</dbReference>
<feature type="transmembrane region" description="Helical" evidence="2">
    <location>
        <begin position="110"/>
        <end position="138"/>
    </location>
</feature>
<protein>
    <submittedName>
        <fullName evidence="3">Uncharacterized protein</fullName>
    </submittedName>
</protein>
<gene>
    <name evidence="3" type="ORF">GCM10010171_57600</name>
</gene>
<feature type="transmembrane region" description="Helical" evidence="2">
    <location>
        <begin position="31"/>
        <end position="53"/>
    </location>
</feature>
<dbReference type="EMBL" id="BMRB01000007">
    <property type="protein sequence ID" value="GGS54930.1"/>
    <property type="molecule type" value="Genomic_DNA"/>
</dbReference>
<accession>A0A918GQM1</accession>
<name>A0A918GQM1_9PSEU</name>
<sequence length="263" mass="29279">MGTRRQHKRPGDARPVKPQAKGGAPKAATDYLGWIALLVTVLPALVATCRILSLARWDFTLLPVVLKAAEFNVVVLPAFLLSYHIMGLLGIVLVVRMLRARAISLVAARLSLASLVGFGLMFTSAVHVVLLSIVSTLALREVDPDKPTAWYVKLAFGAFGSVYAVLFFLRLMSNTNYWLPSEIIELKDNAGKHVVYVVESGDHDLTAIPVEWKDPLIIRQEDIARRTLCAWWQPTTAERIFRLPIVQLLQPEREQKMPPCFSA</sequence>
<organism evidence="3 4">
    <name type="scientific">Actinokineospora fastidiosa</name>
    <dbReference type="NCBI Taxonomy" id="1816"/>
    <lineage>
        <taxon>Bacteria</taxon>
        <taxon>Bacillati</taxon>
        <taxon>Actinomycetota</taxon>
        <taxon>Actinomycetes</taxon>
        <taxon>Pseudonocardiales</taxon>
        <taxon>Pseudonocardiaceae</taxon>
        <taxon>Actinokineospora</taxon>
    </lineage>
</organism>
<feature type="region of interest" description="Disordered" evidence="1">
    <location>
        <begin position="1"/>
        <end position="24"/>
    </location>
</feature>
<reference evidence="3" key="1">
    <citation type="journal article" date="2014" name="Int. J. Syst. Evol. Microbiol.">
        <title>Complete genome sequence of Corynebacterium casei LMG S-19264T (=DSM 44701T), isolated from a smear-ripened cheese.</title>
        <authorList>
            <consortium name="US DOE Joint Genome Institute (JGI-PGF)"/>
            <person name="Walter F."/>
            <person name="Albersmeier A."/>
            <person name="Kalinowski J."/>
            <person name="Ruckert C."/>
        </authorList>
    </citation>
    <scope>NUCLEOTIDE SEQUENCE</scope>
    <source>
        <strain evidence="3">JCM 3276</strain>
    </source>
</reference>
<dbReference type="AlphaFoldDB" id="A0A918GQM1"/>